<protein>
    <recommendedName>
        <fullName evidence="1">Protein kinase domain-containing protein</fullName>
    </recommendedName>
</protein>
<dbReference type="PANTHER" id="PTHR27003:SF471">
    <property type="entry name" value="VASCULAR ENDOTHELIAL GROWTH FACTOR RECEPTOR 2 (VEGFR2)-RELATED"/>
    <property type="match status" value="1"/>
</dbReference>
<sequence>MDWVILTDPIGTRGYIDPQIVKTKGVTHKSDIYAFGVILFEILCGRKPFIHNHHDKLLAPLAIDHYEKKNDEGYNPSPFMESDVHTITGEILRSRIFLLKGGAHTPARYEKYCQ</sequence>
<feature type="domain" description="Protein kinase" evidence="1">
    <location>
        <begin position="1"/>
        <end position="114"/>
    </location>
</feature>
<dbReference type="InterPro" id="IPR011009">
    <property type="entry name" value="Kinase-like_dom_sf"/>
</dbReference>
<comment type="caution">
    <text evidence="3">The sequence shown here is derived from an EMBL/GenBank/DDBJ whole genome shotgun (WGS) entry which is preliminary data.</text>
</comment>
<dbReference type="GO" id="GO:0004714">
    <property type="term" value="F:transmembrane receptor protein tyrosine kinase activity"/>
    <property type="evidence" value="ECO:0007669"/>
    <property type="project" value="InterPro"/>
</dbReference>
<proteinExistence type="predicted"/>
<dbReference type="Pfam" id="PF00069">
    <property type="entry name" value="Pkinase"/>
    <property type="match status" value="1"/>
</dbReference>
<dbReference type="SUPFAM" id="SSF56112">
    <property type="entry name" value="Protein kinase-like (PK-like)"/>
    <property type="match status" value="1"/>
</dbReference>
<name>A0A9K3HXY7_HELAN</name>
<organism evidence="3 4">
    <name type="scientific">Helianthus annuus</name>
    <name type="common">Common sunflower</name>
    <dbReference type="NCBI Taxonomy" id="4232"/>
    <lineage>
        <taxon>Eukaryota</taxon>
        <taxon>Viridiplantae</taxon>
        <taxon>Streptophyta</taxon>
        <taxon>Embryophyta</taxon>
        <taxon>Tracheophyta</taxon>
        <taxon>Spermatophyta</taxon>
        <taxon>Magnoliopsida</taxon>
        <taxon>eudicotyledons</taxon>
        <taxon>Gunneridae</taxon>
        <taxon>Pentapetalae</taxon>
        <taxon>asterids</taxon>
        <taxon>campanulids</taxon>
        <taxon>Asterales</taxon>
        <taxon>Asteraceae</taxon>
        <taxon>Asteroideae</taxon>
        <taxon>Heliantheae alliance</taxon>
        <taxon>Heliantheae</taxon>
        <taxon>Helianthus</taxon>
    </lineage>
</organism>
<dbReference type="GO" id="GO:0005524">
    <property type="term" value="F:ATP binding"/>
    <property type="evidence" value="ECO:0007669"/>
    <property type="project" value="InterPro"/>
</dbReference>
<dbReference type="Proteomes" id="UP000215914">
    <property type="component" value="Unassembled WGS sequence"/>
</dbReference>
<reference evidence="3" key="2">
    <citation type="submission" date="2020-06" db="EMBL/GenBank/DDBJ databases">
        <title>Helianthus annuus Genome sequencing and assembly Release 2.</title>
        <authorList>
            <person name="Gouzy J."/>
            <person name="Langlade N."/>
            <person name="Munos S."/>
        </authorList>
    </citation>
    <scope>NUCLEOTIDE SEQUENCE</scope>
    <source>
        <tissue evidence="3">Leaves</tissue>
    </source>
</reference>
<evidence type="ECO:0000259" key="1">
    <source>
        <dbReference type="PROSITE" id="PS50011"/>
    </source>
</evidence>
<accession>A0A9K3HXY7</accession>
<dbReference type="Gramene" id="mRNA:HanXRQr2_Chr10g0440831">
    <property type="protein sequence ID" value="CDS:HanXRQr2_Chr10g0440831.1"/>
    <property type="gene ID" value="HanXRQr2_Chr10g0440831"/>
</dbReference>
<gene>
    <name evidence="2" type="ORF">HanXRQr2_Chr10g0440831</name>
    <name evidence="3" type="ORF">HanXRQr2_Chr10g0440851</name>
</gene>
<keyword evidence="4" id="KW-1185">Reference proteome</keyword>
<keyword evidence="3" id="KW-0808">Transferase</keyword>
<dbReference type="InterPro" id="IPR000719">
    <property type="entry name" value="Prot_kinase_dom"/>
</dbReference>
<evidence type="ECO:0000313" key="3">
    <source>
        <dbReference type="EMBL" id="KAF5786430.1"/>
    </source>
</evidence>
<evidence type="ECO:0000313" key="2">
    <source>
        <dbReference type="EMBL" id="KAF5786428.1"/>
    </source>
</evidence>
<dbReference type="PANTHER" id="PTHR27003">
    <property type="entry name" value="OS07G0166700 PROTEIN"/>
    <property type="match status" value="1"/>
</dbReference>
<dbReference type="PROSITE" id="PS50011">
    <property type="entry name" value="PROTEIN_KINASE_DOM"/>
    <property type="match status" value="1"/>
</dbReference>
<dbReference type="InterPro" id="IPR045272">
    <property type="entry name" value="ANXUR1/2-like"/>
</dbReference>
<dbReference type="EMBL" id="MNCJ02000325">
    <property type="protein sequence ID" value="KAF5786428.1"/>
    <property type="molecule type" value="Genomic_DNA"/>
</dbReference>
<dbReference type="AlphaFoldDB" id="A0A9K3HXY7"/>
<dbReference type="Gramene" id="mRNA:HanXRQr2_Chr10g0440851">
    <property type="protein sequence ID" value="CDS:HanXRQr2_Chr10g0440851.1"/>
    <property type="gene ID" value="HanXRQr2_Chr10g0440851"/>
</dbReference>
<evidence type="ECO:0000313" key="4">
    <source>
        <dbReference type="Proteomes" id="UP000215914"/>
    </source>
</evidence>
<dbReference type="Gene3D" id="1.10.510.10">
    <property type="entry name" value="Transferase(Phosphotransferase) domain 1"/>
    <property type="match status" value="1"/>
</dbReference>
<reference evidence="3" key="1">
    <citation type="journal article" date="2017" name="Nature">
        <title>The sunflower genome provides insights into oil metabolism, flowering and Asterid evolution.</title>
        <authorList>
            <person name="Badouin H."/>
            <person name="Gouzy J."/>
            <person name="Grassa C.J."/>
            <person name="Murat F."/>
            <person name="Staton S.E."/>
            <person name="Cottret L."/>
            <person name="Lelandais-Briere C."/>
            <person name="Owens G.L."/>
            <person name="Carrere S."/>
            <person name="Mayjonade B."/>
            <person name="Legrand L."/>
            <person name="Gill N."/>
            <person name="Kane N.C."/>
            <person name="Bowers J.E."/>
            <person name="Hubner S."/>
            <person name="Bellec A."/>
            <person name="Berard A."/>
            <person name="Berges H."/>
            <person name="Blanchet N."/>
            <person name="Boniface M.C."/>
            <person name="Brunel D."/>
            <person name="Catrice O."/>
            <person name="Chaidir N."/>
            <person name="Claudel C."/>
            <person name="Donnadieu C."/>
            <person name="Faraut T."/>
            <person name="Fievet G."/>
            <person name="Helmstetter N."/>
            <person name="King M."/>
            <person name="Knapp S.J."/>
            <person name="Lai Z."/>
            <person name="Le Paslier M.C."/>
            <person name="Lippi Y."/>
            <person name="Lorenzon L."/>
            <person name="Mandel J.R."/>
            <person name="Marage G."/>
            <person name="Marchand G."/>
            <person name="Marquand E."/>
            <person name="Bret-Mestries E."/>
            <person name="Morien E."/>
            <person name="Nambeesan S."/>
            <person name="Nguyen T."/>
            <person name="Pegot-Espagnet P."/>
            <person name="Pouilly N."/>
            <person name="Raftis F."/>
            <person name="Sallet E."/>
            <person name="Schiex T."/>
            <person name="Thomas J."/>
            <person name="Vandecasteele C."/>
            <person name="Vares D."/>
            <person name="Vear F."/>
            <person name="Vautrin S."/>
            <person name="Crespi M."/>
            <person name="Mangin B."/>
            <person name="Burke J.M."/>
            <person name="Salse J."/>
            <person name="Munos S."/>
            <person name="Vincourt P."/>
            <person name="Rieseberg L.H."/>
            <person name="Langlade N.B."/>
        </authorList>
    </citation>
    <scope>NUCLEOTIDE SEQUENCE</scope>
    <source>
        <tissue evidence="3">Leaves</tissue>
    </source>
</reference>
<dbReference type="EMBL" id="MNCJ02000325">
    <property type="protein sequence ID" value="KAF5786430.1"/>
    <property type="molecule type" value="Genomic_DNA"/>
</dbReference>